<protein>
    <submittedName>
        <fullName evidence="5">WASp (inferred by orthology to a D. melanogaster protein)</fullName>
    </submittedName>
</protein>
<dbReference type="WBParaSite" id="SVE_0096100.1">
    <property type="protein sequence ID" value="SVE_0096100.1"/>
    <property type="gene ID" value="SVE_0096100"/>
</dbReference>
<feature type="region of interest" description="Disordered" evidence="1">
    <location>
        <begin position="402"/>
        <end position="540"/>
    </location>
</feature>
<feature type="compositionally biased region" description="Pro residues" evidence="1">
    <location>
        <begin position="463"/>
        <end position="483"/>
    </location>
</feature>
<evidence type="ECO:0000259" key="3">
    <source>
        <dbReference type="PROSITE" id="PS51082"/>
    </source>
</evidence>
<dbReference type="Pfam" id="PF02205">
    <property type="entry name" value="WH2"/>
    <property type="match status" value="2"/>
</dbReference>
<dbReference type="Pfam" id="PF00786">
    <property type="entry name" value="PBD"/>
    <property type="match status" value="1"/>
</dbReference>
<dbReference type="InterPro" id="IPR003124">
    <property type="entry name" value="WH2_dom"/>
</dbReference>
<organism evidence="4 5">
    <name type="scientific">Strongyloides venezuelensis</name>
    <name type="common">Threadworm</name>
    <dbReference type="NCBI Taxonomy" id="75913"/>
    <lineage>
        <taxon>Eukaryota</taxon>
        <taxon>Metazoa</taxon>
        <taxon>Ecdysozoa</taxon>
        <taxon>Nematoda</taxon>
        <taxon>Chromadorea</taxon>
        <taxon>Rhabditida</taxon>
        <taxon>Tylenchina</taxon>
        <taxon>Panagrolaimomorpha</taxon>
        <taxon>Strongyloidoidea</taxon>
        <taxon>Strongyloididae</taxon>
        <taxon>Strongyloides</taxon>
    </lineage>
</organism>
<dbReference type="Gene3D" id="3.90.810.10">
    <property type="entry name" value="CRIB domain"/>
    <property type="match status" value="1"/>
</dbReference>
<dbReference type="PROSITE" id="PS51082">
    <property type="entry name" value="WH2"/>
    <property type="match status" value="2"/>
</dbReference>
<evidence type="ECO:0000313" key="5">
    <source>
        <dbReference type="WBParaSite" id="SVE_0096100.1"/>
    </source>
</evidence>
<dbReference type="SMART" id="SM00285">
    <property type="entry name" value="PBD"/>
    <property type="match status" value="1"/>
</dbReference>
<dbReference type="STRING" id="75913.A0A0K0EWQ7"/>
<feature type="domain" description="WH2" evidence="3">
    <location>
        <begin position="566"/>
        <end position="583"/>
    </location>
</feature>
<dbReference type="Gene3D" id="6.10.280.150">
    <property type="match status" value="1"/>
</dbReference>
<dbReference type="InterPro" id="IPR036936">
    <property type="entry name" value="CRIB_dom_sf"/>
</dbReference>
<sequence>MENSSNFQLFPSKRNPYTVKTSRNFPANSFVAYQRNCIPNDNIQLITLSSMKIFPQKIPKNFYYSNIPNKHHPESLVNTPPRWTPLKKRLLVYRNKPQRQVFLNTTPKNINLSPYNNCNINTCHIPFKVNDSKQYFNGSIKTFSNNIINNSSNNIYSKKTNFFKFRMVQSLINKFRIQKYFVYCKKNNNQKFAAKATKSQDTRLQNTSQGSVISHSTGISAMGAVPFYSPTQKTSTLFGNGKDEKKNKKKEKGRKICKEDISFPSNFQRIAHIGFDQHSGFQHTVSDSSAIDDSVKDVIKAAGFNPDNMNHDEIKFAKEFVSNYDPFDPNKYKNSSNDPFNAWGDVPSINRYSPSQTNYHESSYNPLVTHKKNMAPIPAYNAKSNTPNYYNSNQYQHNIQTPQPVKGKYYNDYNNSTQRTTPAPPPPIRKDINNYQNEISGKVTNSDMIPIRTAPTAPKRPTNMPPPPPPPVKSNRPPPPPPVLQSLNPISTKQSPAQTIPSSTGSCAPPPPPLPPPGLLKNPTSPQKPQPSTNNGRGDLLAEIQNGKTLRKVEQNSSEGGKINNTRDDLLAQIQRGTNLRHVESSDNEVQNRKSSTNIYQAEGIAGALARALEERRKNMVASDSEDSVSDNDEWDSD</sequence>
<dbReference type="Proteomes" id="UP000035680">
    <property type="component" value="Unassembled WGS sequence"/>
</dbReference>
<proteinExistence type="predicted"/>
<dbReference type="InterPro" id="IPR000095">
    <property type="entry name" value="CRIB_dom"/>
</dbReference>
<dbReference type="AlphaFoldDB" id="A0A0K0EWQ7"/>
<feature type="compositionally biased region" description="Pro residues" evidence="1">
    <location>
        <begin position="508"/>
        <end position="518"/>
    </location>
</feature>
<dbReference type="PROSITE" id="PS50108">
    <property type="entry name" value="CRIB"/>
    <property type="match status" value="1"/>
</dbReference>
<name>A0A0K0EWQ7_STRVS</name>
<feature type="compositionally biased region" description="Polar residues" evidence="1">
    <location>
        <begin position="433"/>
        <end position="447"/>
    </location>
</feature>
<dbReference type="SMART" id="SM00246">
    <property type="entry name" value="WH2"/>
    <property type="match status" value="2"/>
</dbReference>
<feature type="compositionally biased region" description="Polar residues" evidence="1">
    <location>
        <begin position="412"/>
        <end position="421"/>
    </location>
</feature>
<feature type="domain" description="CRIB" evidence="2">
    <location>
        <begin position="261"/>
        <end position="274"/>
    </location>
</feature>
<evidence type="ECO:0000313" key="4">
    <source>
        <dbReference type="Proteomes" id="UP000035680"/>
    </source>
</evidence>
<reference evidence="5" key="2">
    <citation type="submission" date="2015-08" db="UniProtKB">
        <authorList>
            <consortium name="WormBaseParasite"/>
        </authorList>
    </citation>
    <scope>IDENTIFICATION</scope>
</reference>
<feature type="region of interest" description="Disordered" evidence="1">
    <location>
        <begin position="618"/>
        <end position="638"/>
    </location>
</feature>
<accession>A0A0K0EWQ7</accession>
<keyword evidence="4" id="KW-1185">Reference proteome</keyword>
<evidence type="ECO:0000259" key="2">
    <source>
        <dbReference type="PROSITE" id="PS50108"/>
    </source>
</evidence>
<feature type="compositionally biased region" description="Polar residues" evidence="1">
    <location>
        <begin position="485"/>
        <end position="506"/>
    </location>
</feature>
<dbReference type="GO" id="GO:0003779">
    <property type="term" value="F:actin binding"/>
    <property type="evidence" value="ECO:0007669"/>
    <property type="project" value="InterPro"/>
</dbReference>
<feature type="compositionally biased region" description="Acidic residues" evidence="1">
    <location>
        <begin position="624"/>
        <end position="638"/>
    </location>
</feature>
<evidence type="ECO:0000256" key="1">
    <source>
        <dbReference type="SAM" id="MobiDB-lite"/>
    </source>
</evidence>
<reference evidence="4" key="1">
    <citation type="submission" date="2014-07" db="EMBL/GenBank/DDBJ databases">
        <authorList>
            <person name="Martin A.A"/>
            <person name="De Silva N."/>
        </authorList>
    </citation>
    <scope>NUCLEOTIDE SEQUENCE</scope>
</reference>
<feature type="compositionally biased region" description="Polar residues" evidence="1">
    <location>
        <begin position="522"/>
        <end position="536"/>
    </location>
</feature>
<feature type="domain" description="WH2" evidence="3">
    <location>
        <begin position="536"/>
        <end position="553"/>
    </location>
</feature>